<proteinExistence type="predicted"/>
<keyword evidence="5 6" id="KW-0472">Membrane</keyword>
<dbReference type="PANTHER" id="PTHR33529">
    <property type="entry name" value="SLR0882 PROTEIN-RELATED"/>
    <property type="match status" value="1"/>
</dbReference>
<evidence type="ECO:0000313" key="7">
    <source>
        <dbReference type="EMBL" id="QDS98310.1"/>
    </source>
</evidence>
<gene>
    <name evidence="7" type="ORF">HG15A2_15830</name>
</gene>
<reference evidence="7 8" key="1">
    <citation type="submission" date="2019-02" db="EMBL/GenBank/DDBJ databases">
        <title>Deep-cultivation of Planctomycetes and their phenomic and genomic characterization uncovers novel biology.</title>
        <authorList>
            <person name="Wiegand S."/>
            <person name="Jogler M."/>
            <person name="Boedeker C."/>
            <person name="Pinto D."/>
            <person name="Vollmers J."/>
            <person name="Rivas-Marin E."/>
            <person name="Kohn T."/>
            <person name="Peeters S.H."/>
            <person name="Heuer A."/>
            <person name="Rast P."/>
            <person name="Oberbeckmann S."/>
            <person name="Bunk B."/>
            <person name="Jeske O."/>
            <person name="Meyerdierks A."/>
            <person name="Storesund J.E."/>
            <person name="Kallscheuer N."/>
            <person name="Luecker S."/>
            <person name="Lage O.M."/>
            <person name="Pohl T."/>
            <person name="Merkel B.J."/>
            <person name="Hornburger P."/>
            <person name="Mueller R.-W."/>
            <person name="Bruemmer F."/>
            <person name="Labrenz M."/>
            <person name="Spormann A.M."/>
            <person name="Op den Camp H."/>
            <person name="Overmann J."/>
            <person name="Amann R."/>
            <person name="Jetten M.S.M."/>
            <person name="Mascher T."/>
            <person name="Medema M.H."/>
            <person name="Devos D.P."/>
            <person name="Kaster A.-K."/>
            <person name="Ovreas L."/>
            <person name="Rohde M."/>
            <person name="Galperin M.Y."/>
            <person name="Jogler C."/>
        </authorList>
    </citation>
    <scope>NUCLEOTIDE SEQUENCE [LARGE SCALE GENOMIC DNA]</scope>
    <source>
        <strain evidence="7 8">HG15A2</strain>
    </source>
</reference>
<comment type="subcellular location">
    <subcellularLocation>
        <location evidence="1">Cell membrane</location>
        <topology evidence="1">Multi-pass membrane protein</topology>
    </subcellularLocation>
</comment>
<protein>
    <submittedName>
        <fullName evidence="7">Putative permease YjgP/YjgQ family protein</fullName>
    </submittedName>
</protein>
<evidence type="ECO:0000256" key="2">
    <source>
        <dbReference type="ARBA" id="ARBA00022475"/>
    </source>
</evidence>
<keyword evidence="8" id="KW-1185">Reference proteome</keyword>
<dbReference type="RefSeq" id="WP_218932395.1">
    <property type="nucleotide sequence ID" value="NZ_CP036263.1"/>
</dbReference>
<evidence type="ECO:0000256" key="4">
    <source>
        <dbReference type="ARBA" id="ARBA00022989"/>
    </source>
</evidence>
<dbReference type="AlphaFoldDB" id="A0A517MTV0"/>
<feature type="transmembrane region" description="Helical" evidence="6">
    <location>
        <begin position="321"/>
        <end position="341"/>
    </location>
</feature>
<dbReference type="Proteomes" id="UP000319852">
    <property type="component" value="Chromosome"/>
</dbReference>
<dbReference type="GO" id="GO:0015920">
    <property type="term" value="P:lipopolysaccharide transport"/>
    <property type="evidence" value="ECO:0007669"/>
    <property type="project" value="TreeGrafter"/>
</dbReference>
<dbReference type="PANTHER" id="PTHR33529:SF2">
    <property type="entry name" value="LIPOPOLYSACCHARIDE EXPORT SYSTEM PERMEASE PROTEIN LPTG"/>
    <property type="match status" value="1"/>
</dbReference>
<dbReference type="InterPro" id="IPR005495">
    <property type="entry name" value="LptG/LptF_permease"/>
</dbReference>
<evidence type="ECO:0000256" key="6">
    <source>
        <dbReference type="SAM" id="Phobius"/>
    </source>
</evidence>
<dbReference type="KEGG" id="amob:HG15A2_15830"/>
<evidence type="ECO:0000256" key="5">
    <source>
        <dbReference type="ARBA" id="ARBA00023136"/>
    </source>
</evidence>
<feature type="transmembrane region" description="Helical" evidence="6">
    <location>
        <begin position="353"/>
        <end position="371"/>
    </location>
</feature>
<accession>A0A517MTV0</accession>
<name>A0A517MTV0_9BACT</name>
<sequence>MFILTRYLLRQFVQIFAICFLSLTGLYIVIDAFGHLDHFSSHAKEHGSLIAIVAEYYAYRSLDFFDRTSGILAMIAAMFTVTWLQRHHEMTAMLAAGISKFRILRPLIVSVGVVSLCAAANREWVIPQVRDQLTRDSKDLGGVSARSLEARFDSQTDILIGGEKVVVAEQRILRPTFILEGDLAKYGRRLVAESAVYAPAEGTRPSGYFLRNVSTPKHIAEKASLYLEEKPIIVTPRDASWLKEDELFVASELSFTMLANGSTWRNYSSTTELIAELSHPSTDLGPDVQVAVHSRAVQPLLDGTLLMLGLPLMFSRRNRNVFLSIGICLVVATLFFLATIACRSLGDLGMVRPALAAWAPLLVFIPVAAAMSQTLRT</sequence>
<keyword evidence="3 6" id="KW-0812">Transmembrane</keyword>
<organism evidence="7 8">
    <name type="scientific">Adhaeretor mobilis</name>
    <dbReference type="NCBI Taxonomy" id="1930276"/>
    <lineage>
        <taxon>Bacteria</taxon>
        <taxon>Pseudomonadati</taxon>
        <taxon>Planctomycetota</taxon>
        <taxon>Planctomycetia</taxon>
        <taxon>Pirellulales</taxon>
        <taxon>Lacipirellulaceae</taxon>
        <taxon>Adhaeretor</taxon>
    </lineage>
</organism>
<dbReference type="EMBL" id="CP036263">
    <property type="protein sequence ID" value="QDS98310.1"/>
    <property type="molecule type" value="Genomic_DNA"/>
</dbReference>
<evidence type="ECO:0000256" key="3">
    <source>
        <dbReference type="ARBA" id="ARBA00022692"/>
    </source>
</evidence>
<feature type="transmembrane region" description="Helical" evidence="6">
    <location>
        <begin position="64"/>
        <end position="84"/>
    </location>
</feature>
<evidence type="ECO:0000313" key="8">
    <source>
        <dbReference type="Proteomes" id="UP000319852"/>
    </source>
</evidence>
<keyword evidence="4 6" id="KW-1133">Transmembrane helix</keyword>
<dbReference type="Pfam" id="PF03739">
    <property type="entry name" value="LptF_LptG"/>
    <property type="match status" value="1"/>
</dbReference>
<feature type="transmembrane region" description="Helical" evidence="6">
    <location>
        <begin position="12"/>
        <end position="30"/>
    </location>
</feature>
<keyword evidence="2" id="KW-1003">Cell membrane</keyword>
<evidence type="ECO:0000256" key="1">
    <source>
        <dbReference type="ARBA" id="ARBA00004651"/>
    </source>
</evidence>
<dbReference type="GO" id="GO:0043190">
    <property type="term" value="C:ATP-binding cassette (ABC) transporter complex"/>
    <property type="evidence" value="ECO:0007669"/>
    <property type="project" value="TreeGrafter"/>
</dbReference>